<dbReference type="PANTHER" id="PTHR43796:SF2">
    <property type="entry name" value="CARBOXYNORSPERMIDINE SYNTHASE"/>
    <property type="match status" value="1"/>
</dbReference>
<keyword evidence="4" id="KW-1185">Reference proteome</keyword>
<feature type="domain" description="Saccharopine dehydrogenase NADP binding" evidence="1">
    <location>
        <begin position="5"/>
        <end position="136"/>
    </location>
</feature>
<gene>
    <name evidence="3" type="ORF">KHM83_18370</name>
</gene>
<evidence type="ECO:0000259" key="2">
    <source>
        <dbReference type="Pfam" id="PF16653"/>
    </source>
</evidence>
<evidence type="ECO:0000313" key="4">
    <source>
        <dbReference type="Proteomes" id="UP000746471"/>
    </source>
</evidence>
<dbReference type="Pfam" id="PF03435">
    <property type="entry name" value="Sacchrp_dh_NADP"/>
    <property type="match status" value="1"/>
</dbReference>
<evidence type="ECO:0000259" key="1">
    <source>
        <dbReference type="Pfam" id="PF03435"/>
    </source>
</evidence>
<protein>
    <submittedName>
        <fullName evidence="3">Saccharopine dehydrogenase family protein</fullName>
    </submittedName>
</protein>
<reference evidence="3 4" key="1">
    <citation type="submission" date="2021-05" db="EMBL/GenBank/DDBJ databases">
        <title>Fusibacter ferrireducens sp. nov., an anaerobic, sulfur- and Fe-reducing bacterium isolated from the mangrove sediment.</title>
        <authorList>
            <person name="Qiu D."/>
        </authorList>
    </citation>
    <scope>NUCLEOTIDE SEQUENCE [LARGE SCALE GENOMIC DNA]</scope>
    <source>
        <strain evidence="3 4">DSM 12116</strain>
    </source>
</reference>
<dbReference type="EMBL" id="JAHBCL010000050">
    <property type="protein sequence ID" value="MBS7528638.1"/>
    <property type="molecule type" value="Genomic_DNA"/>
</dbReference>
<dbReference type="SUPFAM" id="SSF51735">
    <property type="entry name" value="NAD(P)-binding Rossmann-fold domains"/>
    <property type="match status" value="1"/>
</dbReference>
<dbReference type="Gene3D" id="3.40.50.720">
    <property type="entry name" value="NAD(P)-binding Rossmann-like Domain"/>
    <property type="match status" value="1"/>
</dbReference>
<dbReference type="Pfam" id="PF16653">
    <property type="entry name" value="Sacchrp_dh_C"/>
    <property type="match status" value="1"/>
</dbReference>
<feature type="domain" description="Saccharopine dehydrogenase-like C-terminal" evidence="2">
    <location>
        <begin position="140"/>
        <end position="387"/>
    </location>
</feature>
<name>A0ABS5PTZ4_9FIRM</name>
<dbReference type="Gene3D" id="3.30.360.10">
    <property type="entry name" value="Dihydrodipicolinate Reductase, domain 2"/>
    <property type="match status" value="1"/>
</dbReference>
<dbReference type="RefSeq" id="WP_213238495.1">
    <property type="nucleotide sequence ID" value="NZ_JAHBCL010000050.1"/>
</dbReference>
<organism evidence="3 4">
    <name type="scientific">Fusibacter paucivorans</name>
    <dbReference type="NCBI Taxonomy" id="76009"/>
    <lineage>
        <taxon>Bacteria</taxon>
        <taxon>Bacillati</taxon>
        <taxon>Bacillota</taxon>
        <taxon>Clostridia</taxon>
        <taxon>Eubacteriales</taxon>
        <taxon>Eubacteriales Family XII. Incertae Sedis</taxon>
        <taxon>Fusibacter</taxon>
    </lineage>
</organism>
<evidence type="ECO:0000313" key="3">
    <source>
        <dbReference type="EMBL" id="MBS7528638.1"/>
    </source>
</evidence>
<proteinExistence type="predicted"/>
<dbReference type="Proteomes" id="UP000746471">
    <property type="component" value="Unassembled WGS sequence"/>
</dbReference>
<sequence>MGKALIIGAGGVASVVVHKCCQNPDVFEEICIASRTKSKCDALKAKLDGGKTKISTAKVDADNTQELIELINAFKPEIVINVALPYQDLTIMDACLATGVHYLDTANYEPVDTAKFEYKWQWAYKERFEKAGLTAILGCGFDPGVTGVFSAYAMKHYFDEIHTIDIVDANAGDHGYPFATNFNPEINIREITANGRYWERGEWLETAPLSVKQSYNLPQIGPKNIYLLYHEELESLAQNIKGIEKIRFWMTFSDSYLTHLKVLENVGMTSIEPIMFEGKEIVPLQFLKAILPDPASLGPRTKGKTNIGCIYQGVKDGEAKTYYVYNVCDHEACYAEVGSQAISYTTGVPAMIGAMMLMKGLWKKPGVYNVEEFDPDPFMDALNQYGLPWVEDFSPTLLEK</sequence>
<dbReference type="InterPro" id="IPR032095">
    <property type="entry name" value="Sacchrp_dh-like_C"/>
</dbReference>
<dbReference type="InterPro" id="IPR036291">
    <property type="entry name" value="NAD(P)-bd_dom_sf"/>
</dbReference>
<dbReference type="InterPro" id="IPR005097">
    <property type="entry name" value="Sacchrp_dh_NADP-bd"/>
</dbReference>
<accession>A0ABS5PTZ4</accession>
<comment type="caution">
    <text evidence="3">The sequence shown here is derived from an EMBL/GenBank/DDBJ whole genome shotgun (WGS) entry which is preliminary data.</text>
</comment>
<dbReference type="PANTHER" id="PTHR43796">
    <property type="entry name" value="CARBOXYNORSPERMIDINE SYNTHASE"/>
    <property type="match status" value="1"/>
</dbReference>